<keyword evidence="3" id="KW-1185">Reference proteome</keyword>
<evidence type="ECO:0000313" key="2">
    <source>
        <dbReference type="EMBL" id="VDO87800.1"/>
    </source>
</evidence>
<protein>
    <submittedName>
        <fullName evidence="2">Uncharacterized protein</fullName>
    </submittedName>
</protein>
<feature type="compositionally biased region" description="Polar residues" evidence="1">
    <location>
        <begin position="67"/>
        <end position="76"/>
    </location>
</feature>
<accession>A0A183NK95</accession>
<gene>
    <name evidence="2" type="ORF">SMTD_LOCUS2532</name>
</gene>
<evidence type="ECO:0000313" key="3">
    <source>
        <dbReference type="Proteomes" id="UP000269396"/>
    </source>
</evidence>
<name>A0A183NK95_9TREM</name>
<feature type="compositionally biased region" description="Polar residues" evidence="1">
    <location>
        <begin position="1"/>
        <end position="10"/>
    </location>
</feature>
<organism evidence="2 3">
    <name type="scientific">Schistosoma mattheei</name>
    <dbReference type="NCBI Taxonomy" id="31246"/>
    <lineage>
        <taxon>Eukaryota</taxon>
        <taxon>Metazoa</taxon>
        <taxon>Spiralia</taxon>
        <taxon>Lophotrochozoa</taxon>
        <taxon>Platyhelminthes</taxon>
        <taxon>Trematoda</taxon>
        <taxon>Digenea</taxon>
        <taxon>Strigeidida</taxon>
        <taxon>Schistosomatoidea</taxon>
        <taxon>Schistosomatidae</taxon>
        <taxon>Schistosoma</taxon>
    </lineage>
</organism>
<sequence>MMHTQDNQLNLPLELSPDTSTTDTPKNTEKKTWTRKTAKRNGTPPQTDRQVPSAPKEEVLFRGGTGTVSENNDGAS</sequence>
<dbReference type="AlphaFoldDB" id="A0A183NK95"/>
<dbReference type="EMBL" id="UZAL01003607">
    <property type="protein sequence ID" value="VDO87800.1"/>
    <property type="molecule type" value="Genomic_DNA"/>
</dbReference>
<proteinExistence type="predicted"/>
<feature type="region of interest" description="Disordered" evidence="1">
    <location>
        <begin position="1"/>
        <end position="76"/>
    </location>
</feature>
<dbReference type="Proteomes" id="UP000269396">
    <property type="component" value="Unassembled WGS sequence"/>
</dbReference>
<reference evidence="2 3" key="1">
    <citation type="submission" date="2018-11" db="EMBL/GenBank/DDBJ databases">
        <authorList>
            <consortium name="Pathogen Informatics"/>
        </authorList>
    </citation>
    <scope>NUCLEOTIDE SEQUENCE [LARGE SCALE GENOMIC DNA]</scope>
    <source>
        <strain>Denwood</strain>
        <strain evidence="3">Zambia</strain>
    </source>
</reference>
<evidence type="ECO:0000256" key="1">
    <source>
        <dbReference type="SAM" id="MobiDB-lite"/>
    </source>
</evidence>